<evidence type="ECO:0000313" key="1">
    <source>
        <dbReference type="EMBL" id="EFM26013.1"/>
    </source>
</evidence>
<dbReference type="eggNOG" id="COG0864">
    <property type="taxonomic scope" value="Bacteria"/>
</dbReference>
<proteinExistence type="predicted"/>
<protein>
    <submittedName>
        <fullName evidence="1">Putative iron-only hydrogenase system regulator</fullName>
    </submittedName>
</protein>
<keyword evidence="2" id="KW-1185">Reference proteome</keyword>
<dbReference type="OrthoDB" id="9796135at2"/>
<dbReference type="Gene3D" id="3.30.70.1150">
    <property type="entry name" value="ACT-like. Chain A, domain 2"/>
    <property type="match status" value="1"/>
</dbReference>
<dbReference type="Proteomes" id="UP000003280">
    <property type="component" value="Unassembled WGS sequence"/>
</dbReference>
<dbReference type="EMBL" id="AEEH01000018">
    <property type="protein sequence ID" value="EFM26013.1"/>
    <property type="molecule type" value="Genomic_DNA"/>
</dbReference>
<name>E0NJJ3_9FIRM</name>
<dbReference type="SUPFAM" id="SSF55021">
    <property type="entry name" value="ACT-like"/>
    <property type="match status" value="1"/>
</dbReference>
<reference evidence="1 2" key="1">
    <citation type="submission" date="2010-07" db="EMBL/GenBank/DDBJ databases">
        <authorList>
            <person name="Muzny D."/>
            <person name="Qin X."/>
            <person name="Deng J."/>
            <person name="Jiang H."/>
            <person name="Liu Y."/>
            <person name="Qu J."/>
            <person name="Song X.-Z."/>
            <person name="Zhang L."/>
            <person name="Thornton R."/>
            <person name="Coyle M."/>
            <person name="Francisco L."/>
            <person name="Jackson L."/>
            <person name="Javaid M."/>
            <person name="Korchina V."/>
            <person name="Kovar C."/>
            <person name="Mata R."/>
            <person name="Mathew T."/>
            <person name="Ngo R."/>
            <person name="Nguyen L."/>
            <person name="Nguyen N."/>
            <person name="Okwuonu G."/>
            <person name="Ongeri F."/>
            <person name="Pham C."/>
            <person name="Simmons D."/>
            <person name="Wilczek-Boney K."/>
            <person name="Hale W."/>
            <person name="Jakkamsetti A."/>
            <person name="Pham P."/>
            <person name="Ruth R."/>
            <person name="San Lucas F."/>
            <person name="Warren J."/>
            <person name="Zhang J."/>
            <person name="Zhao Z."/>
            <person name="Zhou C."/>
            <person name="Zhu D."/>
            <person name="Lee S."/>
            <person name="Bess C."/>
            <person name="Blankenburg K."/>
            <person name="Forbes L."/>
            <person name="Fu Q."/>
            <person name="Gubbala S."/>
            <person name="Hirani K."/>
            <person name="Jayaseelan J.C."/>
            <person name="Lara F."/>
            <person name="Munidasa M."/>
            <person name="Palculict T."/>
            <person name="Patil S."/>
            <person name="Pu L.-L."/>
            <person name="Saada N."/>
            <person name="Tang L."/>
            <person name="Weissenberger G."/>
            <person name="Zhu Y."/>
            <person name="Hemphill L."/>
            <person name="Shang Y."/>
            <person name="Youmans B."/>
            <person name="Ayvaz T."/>
            <person name="Ross M."/>
            <person name="Santibanez J."/>
            <person name="Aqrawi P."/>
            <person name="Gross S."/>
            <person name="Joshi V."/>
            <person name="Fowler G."/>
            <person name="Nazareth L."/>
            <person name="Reid J."/>
            <person name="Worley K."/>
            <person name="Petrosino J."/>
            <person name="Highlander S."/>
            <person name="Gibbs R."/>
        </authorList>
    </citation>
    <scope>NUCLEOTIDE SEQUENCE [LARGE SCALE GENOMIC DNA]</scope>
    <source>
        <strain evidence="1 2">ATCC BAA-1640</strain>
    </source>
</reference>
<accession>E0NJJ3</accession>
<organism evidence="1 2">
    <name type="scientific">Peptoniphilus duerdenii ATCC BAA-1640</name>
    <dbReference type="NCBI Taxonomy" id="862517"/>
    <lineage>
        <taxon>Bacteria</taxon>
        <taxon>Bacillati</taxon>
        <taxon>Bacillota</taxon>
        <taxon>Tissierellia</taxon>
        <taxon>Tissierellales</taxon>
        <taxon>Peptoniphilaceae</taxon>
        <taxon>Peptoniphilus</taxon>
    </lineage>
</organism>
<dbReference type="HOGENOM" id="CLU_170247_0_1_9"/>
<dbReference type="NCBIfam" id="TIGR03959">
    <property type="entry name" value="hyd_TM1266"/>
    <property type="match status" value="1"/>
</dbReference>
<evidence type="ECO:0000313" key="2">
    <source>
        <dbReference type="Proteomes" id="UP000003280"/>
    </source>
</evidence>
<dbReference type="Pfam" id="PF21699">
    <property type="entry name" value="TM1266-like"/>
    <property type="match status" value="1"/>
</dbReference>
<dbReference type="InterPro" id="IPR045865">
    <property type="entry name" value="ACT-like_dom_sf"/>
</dbReference>
<gene>
    <name evidence="1" type="ORF">HMPREF9225_0332</name>
</gene>
<comment type="caution">
    <text evidence="1">The sequence shown here is derived from an EMBL/GenBank/DDBJ whole genome shotgun (WGS) entry which is preliminary data.</text>
</comment>
<sequence length="77" mass="8798">MKNVAIMAIIVENRDSVEKINSILHEYREFIIGRMGLPYNEKNISIISIILDAPKDKIDELSAKIGEIQHVKSNTLY</sequence>
<dbReference type="STRING" id="862517.HMPREF9225_0332"/>
<dbReference type="AlphaFoldDB" id="E0NJJ3"/>
<dbReference type="RefSeq" id="WP_008901168.1">
    <property type="nucleotide sequence ID" value="NZ_GL397071.1"/>
</dbReference>
<dbReference type="InterPro" id="IPR023860">
    <property type="entry name" value="FeFe-hyd_TM1266"/>
</dbReference>
<dbReference type="InterPro" id="IPR027271">
    <property type="entry name" value="Acetolactate_synth/TF_NikR_C"/>
</dbReference>